<dbReference type="PROSITE" id="PS50011">
    <property type="entry name" value="PROTEIN_KINASE_DOM"/>
    <property type="match status" value="1"/>
</dbReference>
<evidence type="ECO:0000259" key="3">
    <source>
        <dbReference type="PROSITE" id="PS50011"/>
    </source>
</evidence>
<protein>
    <submittedName>
        <fullName evidence="4">Kinase-like protein</fullName>
    </submittedName>
</protein>
<dbReference type="InterPro" id="IPR011990">
    <property type="entry name" value="TPR-like_helical_dom_sf"/>
</dbReference>
<dbReference type="InterPro" id="IPR036537">
    <property type="entry name" value="Adaptor_Cbl_N_dom_sf"/>
</dbReference>
<organism evidence="4 5">
    <name type="scientific">Gigaspora margarita</name>
    <dbReference type="NCBI Taxonomy" id="4874"/>
    <lineage>
        <taxon>Eukaryota</taxon>
        <taxon>Fungi</taxon>
        <taxon>Fungi incertae sedis</taxon>
        <taxon>Mucoromycota</taxon>
        <taxon>Glomeromycotina</taxon>
        <taxon>Glomeromycetes</taxon>
        <taxon>Diversisporales</taxon>
        <taxon>Gigasporaceae</taxon>
        <taxon>Gigaspora</taxon>
    </lineage>
</organism>
<dbReference type="InterPro" id="IPR050767">
    <property type="entry name" value="Sel1_AlgK"/>
</dbReference>
<dbReference type="OrthoDB" id="2314769at2759"/>
<dbReference type="SMART" id="SM00671">
    <property type="entry name" value="SEL1"/>
    <property type="match status" value="2"/>
</dbReference>
<dbReference type="PANTHER" id="PTHR11102">
    <property type="entry name" value="SEL-1-LIKE PROTEIN"/>
    <property type="match status" value="1"/>
</dbReference>
<keyword evidence="2" id="KW-0175">Coiled coil</keyword>
<feature type="coiled-coil region" evidence="2">
    <location>
        <begin position="82"/>
        <end position="109"/>
    </location>
</feature>
<keyword evidence="4" id="KW-0418">Kinase</keyword>
<gene>
    <name evidence="4" type="ORF">F8M41_005585</name>
</gene>
<evidence type="ECO:0000313" key="5">
    <source>
        <dbReference type="Proteomes" id="UP000439903"/>
    </source>
</evidence>
<dbReference type="PANTHER" id="PTHR11102:SF160">
    <property type="entry name" value="ERAD-ASSOCIATED E3 UBIQUITIN-PROTEIN LIGASE COMPONENT HRD3"/>
    <property type="match status" value="1"/>
</dbReference>
<name>A0A8H3XAG9_GIGMA</name>
<dbReference type="GO" id="GO:0007166">
    <property type="term" value="P:cell surface receptor signaling pathway"/>
    <property type="evidence" value="ECO:0007669"/>
    <property type="project" value="InterPro"/>
</dbReference>
<dbReference type="InterPro" id="IPR011009">
    <property type="entry name" value="Kinase-like_dom_sf"/>
</dbReference>
<dbReference type="Pfam" id="PF07714">
    <property type="entry name" value="PK_Tyr_Ser-Thr"/>
    <property type="match status" value="1"/>
</dbReference>
<accession>A0A8H3XAG9</accession>
<dbReference type="GO" id="GO:0005524">
    <property type="term" value="F:ATP binding"/>
    <property type="evidence" value="ECO:0007669"/>
    <property type="project" value="InterPro"/>
</dbReference>
<dbReference type="CDD" id="cd21037">
    <property type="entry name" value="MLKL_NTD"/>
    <property type="match status" value="1"/>
</dbReference>
<comment type="caution">
    <text evidence="4">The sequence shown here is derived from an EMBL/GenBank/DDBJ whole genome shotgun (WGS) entry which is preliminary data.</text>
</comment>
<dbReference type="Gene3D" id="1.10.510.10">
    <property type="entry name" value="Transferase(Phosphotransferase) domain 1"/>
    <property type="match status" value="1"/>
</dbReference>
<evidence type="ECO:0000313" key="4">
    <source>
        <dbReference type="EMBL" id="KAF0429940.1"/>
    </source>
</evidence>
<keyword evidence="4" id="KW-0808">Transferase</keyword>
<dbReference type="Proteomes" id="UP000439903">
    <property type="component" value="Unassembled WGS sequence"/>
</dbReference>
<evidence type="ECO:0000256" key="2">
    <source>
        <dbReference type="SAM" id="Coils"/>
    </source>
</evidence>
<dbReference type="InterPro" id="IPR059179">
    <property type="entry name" value="MLKL-like_MCAfunc"/>
</dbReference>
<dbReference type="SUPFAM" id="SSF56112">
    <property type="entry name" value="Protein kinase-like (PK-like)"/>
    <property type="match status" value="1"/>
</dbReference>
<dbReference type="SUPFAM" id="SSF81901">
    <property type="entry name" value="HCP-like"/>
    <property type="match status" value="1"/>
</dbReference>
<dbReference type="EMBL" id="WTPW01001530">
    <property type="protein sequence ID" value="KAF0429940.1"/>
    <property type="molecule type" value="Genomic_DNA"/>
</dbReference>
<keyword evidence="5" id="KW-1185">Reference proteome</keyword>
<dbReference type="Pfam" id="PF08238">
    <property type="entry name" value="Sel1"/>
    <property type="match status" value="2"/>
</dbReference>
<reference evidence="4 5" key="1">
    <citation type="journal article" date="2019" name="Environ. Microbiol.">
        <title>At the nexus of three kingdoms: the genome of the mycorrhizal fungus Gigaspora margarita provides insights into plant, endobacterial and fungal interactions.</title>
        <authorList>
            <person name="Venice F."/>
            <person name="Ghignone S."/>
            <person name="Salvioli di Fossalunga A."/>
            <person name="Amselem J."/>
            <person name="Novero M."/>
            <person name="Xianan X."/>
            <person name="Sedzielewska Toro K."/>
            <person name="Morin E."/>
            <person name="Lipzen A."/>
            <person name="Grigoriev I.V."/>
            <person name="Henrissat B."/>
            <person name="Martin F.M."/>
            <person name="Bonfante P."/>
        </authorList>
    </citation>
    <scope>NUCLEOTIDE SEQUENCE [LARGE SCALE GENOMIC DNA]</scope>
    <source>
        <strain evidence="4 5">BEG34</strain>
    </source>
</reference>
<evidence type="ECO:0000256" key="1">
    <source>
        <dbReference type="ARBA" id="ARBA00038101"/>
    </source>
</evidence>
<dbReference type="Gene3D" id="1.25.40.10">
    <property type="entry name" value="Tetratricopeptide repeat domain"/>
    <property type="match status" value="1"/>
</dbReference>
<dbReference type="GO" id="GO:0004672">
    <property type="term" value="F:protein kinase activity"/>
    <property type="evidence" value="ECO:0007669"/>
    <property type="project" value="InterPro"/>
</dbReference>
<comment type="similarity">
    <text evidence="1">Belongs to the sel-1 family.</text>
</comment>
<dbReference type="InterPro" id="IPR001245">
    <property type="entry name" value="Ser-Thr/Tyr_kinase_cat_dom"/>
</dbReference>
<dbReference type="AlphaFoldDB" id="A0A8H3XAG9"/>
<proteinExistence type="inferred from homology"/>
<sequence>MNKEIHSHQTLILLSQKNGSDQQGDDRKKFERPSEAAGQIFDAIHTVGDTIIPFVPLFNQVTNILNQMLSIYENAKCNERICDALLDRVEIAQTVVKSLQRKYKANEKKFRNQDYYYAWVRIINVLENIRKFAEEITQLTYFQKFMNSNAVKDAFEKNIKEFEEVCSDLNFTMAMYNAEQREMEAKMWQKIFSMNDMKDEINAEIRLAITEVTTLISNANVLESQINDVLNRGGVISKDKIGPPLIEEYKAPRVDPNELQDPYASYDNVRGTNNTIRKKIYRGIEVACKKGYLIKFSDGPTKSFDEAMMNKKQQLELAALYKLSVCPFIINFYGVSNVDNSEAMIYDWAAYNNLRDVYLKYDIDWPTKLRFARDIFNGLVFLHQCNLYHHNVRCENILDTDRFEPKIYFELFSKPICGGIYIPANSILGGIIRWLAPEKMRKYPKSGTQRYNHKCEMYRFPYKDMDVDEIKDHVLNKKREVLEHTLSPSPIQKELYKLIKRVSVFYSPWEGEPSARPSDIEMQQKLKDIFQEHVFYKGISPSRNFNDNVYISTDPIKQFEVPDDFDDCDELNLGNFTIPIIQPLIPFEDGIKAHKAKGYKKAWECFKGHAKLGNNMAKYWQGYYLLNGKGVKKDHIGALRLFKEAADAGVPDAQLRYAFALLENKNNLNVPEILKYMTMSADSENSTALFNLGDIYWNGKLGVSIDKAKAESYIKLAALKNQPKAIQFWEKIKVDHAKK</sequence>
<dbReference type="InterPro" id="IPR000719">
    <property type="entry name" value="Prot_kinase_dom"/>
</dbReference>
<feature type="domain" description="Protein kinase" evidence="3">
    <location>
        <begin position="266"/>
        <end position="536"/>
    </location>
</feature>
<dbReference type="Gene3D" id="1.20.930.20">
    <property type="entry name" value="Adaptor protein Cbl, N-terminal domain"/>
    <property type="match status" value="1"/>
</dbReference>
<dbReference type="InterPro" id="IPR006597">
    <property type="entry name" value="Sel1-like"/>
</dbReference>